<dbReference type="PANTHER" id="PTHR38768">
    <property type="entry name" value="UPF0502 PROTEIN YCEH"/>
    <property type="match status" value="1"/>
</dbReference>
<feature type="coiled-coil region" evidence="1">
    <location>
        <begin position="204"/>
        <end position="245"/>
    </location>
</feature>
<dbReference type="KEGG" id="chya:V22_38630"/>
<reference evidence="2 3" key="1">
    <citation type="submission" date="2019-02" db="EMBL/GenBank/DDBJ databases">
        <title>Deep-cultivation of Planctomycetes and their phenomic and genomic characterization uncovers novel biology.</title>
        <authorList>
            <person name="Wiegand S."/>
            <person name="Jogler M."/>
            <person name="Boedeker C."/>
            <person name="Pinto D."/>
            <person name="Vollmers J."/>
            <person name="Rivas-Marin E."/>
            <person name="Kohn T."/>
            <person name="Peeters S.H."/>
            <person name="Heuer A."/>
            <person name="Rast P."/>
            <person name="Oberbeckmann S."/>
            <person name="Bunk B."/>
            <person name="Jeske O."/>
            <person name="Meyerdierks A."/>
            <person name="Storesund J.E."/>
            <person name="Kallscheuer N."/>
            <person name="Luecker S."/>
            <person name="Lage O.M."/>
            <person name="Pohl T."/>
            <person name="Merkel B.J."/>
            <person name="Hornburger P."/>
            <person name="Mueller R.-W."/>
            <person name="Bruemmer F."/>
            <person name="Labrenz M."/>
            <person name="Spormann A.M."/>
            <person name="Op den Camp H."/>
            <person name="Overmann J."/>
            <person name="Amann R."/>
            <person name="Jetten M.S.M."/>
            <person name="Mascher T."/>
            <person name="Medema M.H."/>
            <person name="Devos D.P."/>
            <person name="Kaster A.-K."/>
            <person name="Ovreas L."/>
            <person name="Rohde M."/>
            <person name="Galperin M.Y."/>
            <person name="Jogler C."/>
        </authorList>
    </citation>
    <scope>NUCLEOTIDE SEQUENCE [LARGE SCALE GENOMIC DNA]</scope>
    <source>
        <strain evidence="2 3">V22</strain>
    </source>
</reference>
<protein>
    <recommendedName>
        <fullName evidence="4">DUF480 domain-containing protein</fullName>
    </recommendedName>
</protein>
<evidence type="ECO:0000313" key="3">
    <source>
        <dbReference type="Proteomes" id="UP000319976"/>
    </source>
</evidence>
<evidence type="ECO:0000256" key="1">
    <source>
        <dbReference type="SAM" id="Coils"/>
    </source>
</evidence>
<dbReference type="RefSeq" id="WP_145265805.1">
    <property type="nucleotide sequence ID" value="NZ_CP036316.1"/>
</dbReference>
<organism evidence="2 3">
    <name type="scientific">Calycomorphotria hydatis</name>
    <dbReference type="NCBI Taxonomy" id="2528027"/>
    <lineage>
        <taxon>Bacteria</taxon>
        <taxon>Pseudomonadati</taxon>
        <taxon>Planctomycetota</taxon>
        <taxon>Planctomycetia</taxon>
        <taxon>Planctomycetales</taxon>
        <taxon>Planctomycetaceae</taxon>
        <taxon>Calycomorphotria</taxon>
    </lineage>
</organism>
<name>A0A517TDZ3_9PLAN</name>
<sequence>MEQANESEETPIRELKRAHRRILGTLSEKAFTTGSQYPLTLKALVTGCNQTSNRSPVTNYSEDQVTAAIDELAEMGLMAIVYPESGRTERYRHYLRKKFPFSEPQLAVMTELLLRGRQTLGELRGRASRMVPIDSLEDLRREVTGLIEQGYVEASDQLERRGVEVDHALYTDGEQPRANTPRTVATTVEVDSAPVSAGASAEEIDELRVESSKLAQQVEALTEKVTSLSQQVEVLSGELQAIRNELGG</sequence>
<proteinExistence type="predicted"/>
<dbReference type="Proteomes" id="UP000319976">
    <property type="component" value="Chromosome"/>
</dbReference>
<dbReference type="OrthoDB" id="9784785at2"/>
<dbReference type="Gene3D" id="1.10.10.10">
    <property type="entry name" value="Winged helix-like DNA-binding domain superfamily/Winged helix DNA-binding domain"/>
    <property type="match status" value="2"/>
</dbReference>
<evidence type="ECO:0008006" key="4">
    <source>
        <dbReference type="Google" id="ProtNLM"/>
    </source>
</evidence>
<evidence type="ECO:0000313" key="2">
    <source>
        <dbReference type="EMBL" id="QDT66593.1"/>
    </source>
</evidence>
<dbReference type="EMBL" id="CP036316">
    <property type="protein sequence ID" value="QDT66593.1"/>
    <property type="molecule type" value="Genomic_DNA"/>
</dbReference>
<dbReference type="AlphaFoldDB" id="A0A517TDZ3"/>
<dbReference type="SUPFAM" id="SSF46785">
    <property type="entry name" value="Winged helix' DNA-binding domain"/>
    <property type="match status" value="2"/>
</dbReference>
<dbReference type="InterPro" id="IPR036388">
    <property type="entry name" value="WH-like_DNA-bd_sf"/>
</dbReference>
<dbReference type="Pfam" id="PF04337">
    <property type="entry name" value="DUF480"/>
    <property type="match status" value="1"/>
</dbReference>
<keyword evidence="3" id="KW-1185">Reference proteome</keyword>
<keyword evidence="1" id="KW-0175">Coiled coil</keyword>
<accession>A0A517TDZ3</accession>
<dbReference type="PANTHER" id="PTHR38768:SF1">
    <property type="entry name" value="UPF0502 PROTEIN YCEH"/>
    <property type="match status" value="1"/>
</dbReference>
<gene>
    <name evidence="2" type="ORF">V22_38630</name>
</gene>
<dbReference type="InterPro" id="IPR036390">
    <property type="entry name" value="WH_DNA-bd_sf"/>
</dbReference>
<dbReference type="InterPro" id="IPR007432">
    <property type="entry name" value="DUF480"/>
</dbReference>